<sequence length="144" mass="16345">MLPHSRGKRWMQRCAHSMLYPGTGRGFFLSAGDQQQPKKIAQEKKQHAKMPCCPRQEVLRFHLQTCRLEISSEASLSFQMGAMKALFRKMRRARVGLAAAPATEEIINEVRFEATGARRRDRDKETILLVQAKLAGFADASTNR</sequence>
<reference evidence="2" key="1">
    <citation type="journal article" date="2013" name="Nat. Genet.">
        <title>The duck genome and transcriptome provide insight into an avian influenza virus reservoir species.</title>
        <authorList>
            <person name="Huang Y."/>
            <person name="Li Y."/>
            <person name="Burt D.W."/>
            <person name="Chen H."/>
            <person name="Zhang Y."/>
            <person name="Qian W."/>
            <person name="Kim H."/>
            <person name="Gan S."/>
            <person name="Zhao Y."/>
            <person name="Li J."/>
            <person name="Yi K."/>
            <person name="Feng H."/>
            <person name="Zhu P."/>
            <person name="Li B."/>
            <person name="Liu Q."/>
            <person name="Fairley S."/>
            <person name="Magor K.E."/>
            <person name="Du Z."/>
            <person name="Hu X."/>
            <person name="Goodman L."/>
            <person name="Tafer H."/>
            <person name="Vignal A."/>
            <person name="Lee T."/>
            <person name="Kim K.W."/>
            <person name="Sheng Z."/>
            <person name="An Y."/>
            <person name="Searle S."/>
            <person name="Herrero J."/>
            <person name="Groenen M.A."/>
            <person name="Crooijmans R.P."/>
            <person name="Faraut T."/>
            <person name="Cai Q."/>
            <person name="Webster R.G."/>
            <person name="Aldridge J.R."/>
            <person name="Warren W.C."/>
            <person name="Bartschat S."/>
            <person name="Kehr S."/>
            <person name="Marz M."/>
            <person name="Stadler P.F."/>
            <person name="Smith J."/>
            <person name="Kraus R.H."/>
            <person name="Zhao Y."/>
            <person name="Ren L."/>
            <person name="Fei J."/>
            <person name="Morisson M."/>
            <person name="Kaiser P."/>
            <person name="Griffin D.K."/>
            <person name="Rao M."/>
            <person name="Pitel F."/>
            <person name="Wang J."/>
            <person name="Li N."/>
        </authorList>
    </citation>
    <scope>NUCLEOTIDE SEQUENCE [LARGE SCALE GENOMIC DNA]</scope>
</reference>
<evidence type="ECO:0000313" key="2">
    <source>
        <dbReference type="Proteomes" id="UP000296049"/>
    </source>
</evidence>
<protein>
    <submittedName>
        <fullName evidence="1">Uncharacterized protein</fullName>
    </submittedName>
</protein>
<organism evidence="1 2">
    <name type="scientific">Anas platyrhynchos</name>
    <name type="common">Mallard</name>
    <name type="synonym">Anas boschas</name>
    <dbReference type="NCBI Taxonomy" id="8839"/>
    <lineage>
        <taxon>Eukaryota</taxon>
        <taxon>Metazoa</taxon>
        <taxon>Chordata</taxon>
        <taxon>Craniata</taxon>
        <taxon>Vertebrata</taxon>
        <taxon>Euteleostomi</taxon>
        <taxon>Archelosauria</taxon>
        <taxon>Archosauria</taxon>
        <taxon>Dinosauria</taxon>
        <taxon>Saurischia</taxon>
        <taxon>Theropoda</taxon>
        <taxon>Coelurosauria</taxon>
        <taxon>Aves</taxon>
        <taxon>Neognathae</taxon>
        <taxon>Galloanserae</taxon>
        <taxon>Anseriformes</taxon>
        <taxon>Anatidae</taxon>
        <taxon>Anatinae</taxon>
        <taxon>Anas</taxon>
    </lineage>
</organism>
<proteinExistence type="predicted"/>
<name>R0KXN2_ANAPL</name>
<dbReference type="EMBL" id="KB743561">
    <property type="protein sequence ID" value="EOA98058.1"/>
    <property type="molecule type" value="Genomic_DNA"/>
</dbReference>
<keyword evidence="2" id="KW-1185">Reference proteome</keyword>
<evidence type="ECO:0000313" key="1">
    <source>
        <dbReference type="EMBL" id="EOA98058.1"/>
    </source>
</evidence>
<dbReference type="Proteomes" id="UP000296049">
    <property type="component" value="Unassembled WGS sequence"/>
</dbReference>
<dbReference type="AlphaFoldDB" id="R0KXN2"/>
<gene>
    <name evidence="1" type="ORF">Anapl_09926</name>
</gene>
<accession>R0KXN2</accession>